<sequence>MSALPLSGIKILDLTRVLAGPLSAQMLGDLGAEVIKIERPGTGDDARAFGPPYLTDPEGKANNNNSFYLCANRNKKSVTVNIAKPEGQAIIRELAKDVDVFMENYKVGDLKRYGLDYETIKAINPGIIYCSVTGFGQTGPYAPRAGYDAILQAMGGLMSVTGHIDGEPGEGPMKVGPSIVDYMTGMNTSIGILSALYHRDVNNGQGQHIDVCLFDTVIASLSHWLQIYLVNGKTPPRRGTWGNGGMPAGVFRCTDGELMLVVGNDGQFRKTCAVLGEPELASDPRFIKNNDRVVHGKEIMAIFAGLFLKQPVAHWLDKLEEAGVPSGPINNFEQVFSDPHVQSRGMRVKTEHKFEPELSLIRNALTLSGTPITEYRAPPLLGEHTHEILGGKLGYDAGKIETLKQQGII</sequence>
<dbReference type="PANTHER" id="PTHR48207:SF3">
    <property type="entry name" value="SUCCINATE--HYDROXYMETHYLGLUTARATE COA-TRANSFERASE"/>
    <property type="match status" value="1"/>
</dbReference>
<dbReference type="SUPFAM" id="SSF89796">
    <property type="entry name" value="CoA-transferase family III (CaiB/BaiF)"/>
    <property type="match status" value="1"/>
</dbReference>
<organism evidence="2 3">
    <name type="scientific">Bradyrhizobium shewense</name>
    <dbReference type="NCBI Taxonomy" id="1761772"/>
    <lineage>
        <taxon>Bacteria</taxon>
        <taxon>Pseudomonadati</taxon>
        <taxon>Pseudomonadota</taxon>
        <taxon>Alphaproteobacteria</taxon>
        <taxon>Hyphomicrobiales</taxon>
        <taxon>Nitrobacteraceae</taxon>
        <taxon>Bradyrhizobium</taxon>
    </lineage>
</organism>
<name>A0A1C3WF46_9BRAD</name>
<dbReference type="Proteomes" id="UP000199184">
    <property type="component" value="Unassembled WGS sequence"/>
</dbReference>
<dbReference type="InterPro" id="IPR044855">
    <property type="entry name" value="CoA-Trfase_III_dom3_sf"/>
</dbReference>
<dbReference type="InterPro" id="IPR023606">
    <property type="entry name" value="CoA-Trfase_III_dom_1_sf"/>
</dbReference>
<protein>
    <submittedName>
        <fullName evidence="2">Crotonobetainyl-CoA:carnitine CoA-transferase CaiB</fullName>
    </submittedName>
</protein>
<proteinExistence type="predicted"/>
<dbReference type="EMBL" id="FMAI01000007">
    <property type="protein sequence ID" value="SCB38601.1"/>
    <property type="molecule type" value="Genomic_DNA"/>
</dbReference>
<accession>A0A1C3WF46</accession>
<dbReference type="Gene3D" id="3.30.1540.10">
    <property type="entry name" value="formyl-coa transferase, domain 3"/>
    <property type="match status" value="1"/>
</dbReference>
<dbReference type="InterPro" id="IPR003673">
    <property type="entry name" value="CoA-Trfase_fam_III"/>
</dbReference>
<evidence type="ECO:0000313" key="2">
    <source>
        <dbReference type="EMBL" id="SCB38601.1"/>
    </source>
</evidence>
<evidence type="ECO:0000256" key="1">
    <source>
        <dbReference type="ARBA" id="ARBA00022679"/>
    </source>
</evidence>
<dbReference type="Pfam" id="PF02515">
    <property type="entry name" value="CoA_transf_3"/>
    <property type="match status" value="1"/>
</dbReference>
<dbReference type="Gene3D" id="3.40.50.10540">
    <property type="entry name" value="Crotonobetainyl-coa:carnitine coa-transferase, domain 1"/>
    <property type="match status" value="1"/>
</dbReference>
<reference evidence="3" key="1">
    <citation type="submission" date="2016-08" db="EMBL/GenBank/DDBJ databases">
        <authorList>
            <person name="Varghese N."/>
            <person name="Submissions Spin"/>
        </authorList>
    </citation>
    <scope>NUCLEOTIDE SEQUENCE [LARGE SCALE GENOMIC DNA]</scope>
    <source>
        <strain evidence="3">ERR11</strain>
    </source>
</reference>
<keyword evidence="1 2" id="KW-0808">Transferase</keyword>
<evidence type="ECO:0000313" key="3">
    <source>
        <dbReference type="Proteomes" id="UP000199184"/>
    </source>
</evidence>
<gene>
    <name evidence="2" type="ORF">GA0061098_1007301</name>
</gene>
<dbReference type="AlphaFoldDB" id="A0A1C3WF46"/>
<dbReference type="GO" id="GO:0008410">
    <property type="term" value="F:CoA-transferase activity"/>
    <property type="evidence" value="ECO:0007669"/>
    <property type="project" value="TreeGrafter"/>
</dbReference>
<keyword evidence="3" id="KW-1185">Reference proteome</keyword>
<dbReference type="RefSeq" id="WP_091957544.1">
    <property type="nucleotide sequence ID" value="NZ_FMAI01000007.1"/>
</dbReference>
<dbReference type="PANTHER" id="PTHR48207">
    <property type="entry name" value="SUCCINATE--HYDROXYMETHYLGLUTARATE COA-TRANSFERASE"/>
    <property type="match status" value="1"/>
</dbReference>
<dbReference type="InterPro" id="IPR050483">
    <property type="entry name" value="CoA-transferase_III_domain"/>
</dbReference>